<evidence type="ECO:0000313" key="1">
    <source>
        <dbReference type="EMBL" id="MFC4012104.1"/>
    </source>
</evidence>
<proteinExistence type="predicted"/>
<accession>A0ABV8GIW9</accession>
<dbReference type="RefSeq" id="WP_379532025.1">
    <property type="nucleotide sequence ID" value="NZ_JBHSBI010000019.1"/>
</dbReference>
<dbReference type="EMBL" id="JBHSBI010000019">
    <property type="protein sequence ID" value="MFC4012104.1"/>
    <property type="molecule type" value="Genomic_DNA"/>
</dbReference>
<comment type="caution">
    <text evidence="1">The sequence shown here is derived from an EMBL/GenBank/DDBJ whole genome shotgun (WGS) entry which is preliminary data.</text>
</comment>
<keyword evidence="2" id="KW-1185">Reference proteome</keyword>
<organism evidence="1 2">
    <name type="scientific">Nonomuraea purpurea</name>
    <dbReference type="NCBI Taxonomy" id="1849276"/>
    <lineage>
        <taxon>Bacteria</taxon>
        <taxon>Bacillati</taxon>
        <taxon>Actinomycetota</taxon>
        <taxon>Actinomycetes</taxon>
        <taxon>Streptosporangiales</taxon>
        <taxon>Streptosporangiaceae</taxon>
        <taxon>Nonomuraea</taxon>
    </lineage>
</organism>
<reference evidence="2" key="1">
    <citation type="journal article" date="2019" name="Int. J. Syst. Evol. Microbiol.">
        <title>The Global Catalogue of Microorganisms (GCM) 10K type strain sequencing project: providing services to taxonomists for standard genome sequencing and annotation.</title>
        <authorList>
            <consortium name="The Broad Institute Genomics Platform"/>
            <consortium name="The Broad Institute Genome Sequencing Center for Infectious Disease"/>
            <person name="Wu L."/>
            <person name="Ma J."/>
        </authorList>
    </citation>
    <scope>NUCLEOTIDE SEQUENCE [LARGE SCALE GENOMIC DNA]</scope>
    <source>
        <strain evidence="2">TBRC 1276</strain>
    </source>
</reference>
<sequence length="155" mass="15956">MGALAAFVGAASIVFLDSGSAPAGAGVFPSMLCGAGLGAFGMGLVLGWPSITRSDEVFILYEHGLVHAYGGTSWAFGWEEMATVTIPEARENALARLLGGGVRCQIRLATAAGGGRNVVITGLSEAAEWLAETVRQAVQDGVHPKLRRVAISSDL</sequence>
<gene>
    <name evidence="1" type="ORF">ACFOY2_33055</name>
</gene>
<dbReference type="Proteomes" id="UP001595851">
    <property type="component" value="Unassembled WGS sequence"/>
</dbReference>
<evidence type="ECO:0000313" key="2">
    <source>
        <dbReference type="Proteomes" id="UP001595851"/>
    </source>
</evidence>
<protein>
    <recommendedName>
        <fullName evidence="3">PH domain-containing protein</fullName>
    </recommendedName>
</protein>
<name>A0ABV8GIW9_9ACTN</name>
<evidence type="ECO:0008006" key="3">
    <source>
        <dbReference type="Google" id="ProtNLM"/>
    </source>
</evidence>